<feature type="region of interest" description="Disordered" evidence="2">
    <location>
        <begin position="698"/>
        <end position="722"/>
    </location>
</feature>
<dbReference type="HOGENOM" id="CLU_023565_0_0_7"/>
<feature type="compositionally biased region" description="Basic and acidic residues" evidence="2">
    <location>
        <begin position="710"/>
        <end position="722"/>
    </location>
</feature>
<dbReference type="PANTHER" id="PTHR35038:SF8">
    <property type="entry name" value="C-TYPE POLYHEME CYTOCHROME OMCC"/>
    <property type="match status" value="1"/>
</dbReference>
<keyword evidence="3" id="KW-0812">Transmembrane</keyword>
<evidence type="ECO:0000256" key="2">
    <source>
        <dbReference type="SAM" id="MobiDB-lite"/>
    </source>
</evidence>
<dbReference type="STRING" id="644282.Deba_1758"/>
<evidence type="ECO:0000313" key="4">
    <source>
        <dbReference type="EMBL" id="ADK85125.1"/>
    </source>
</evidence>
<proteinExistence type="predicted"/>
<keyword evidence="1" id="KW-0732">Signal</keyword>
<dbReference type="eggNOG" id="COG3303">
    <property type="taxonomic scope" value="Bacteria"/>
</dbReference>
<name>E1QHT2_DESB2</name>
<dbReference type="SUPFAM" id="SSF48695">
    <property type="entry name" value="Multiheme cytochromes"/>
    <property type="match status" value="3"/>
</dbReference>
<evidence type="ECO:0000313" key="5">
    <source>
        <dbReference type="Proteomes" id="UP000009047"/>
    </source>
</evidence>
<dbReference type="Proteomes" id="UP000009047">
    <property type="component" value="Chromosome"/>
</dbReference>
<organism evidence="4 5">
    <name type="scientific">Desulfarculus baarsii (strain ATCC 33931 / DSM 2075 / LMG 7858 / VKM B-1802 / 2st14)</name>
    <dbReference type="NCBI Taxonomy" id="644282"/>
    <lineage>
        <taxon>Bacteria</taxon>
        <taxon>Pseudomonadati</taxon>
        <taxon>Thermodesulfobacteriota</taxon>
        <taxon>Desulfarculia</taxon>
        <taxon>Desulfarculales</taxon>
        <taxon>Desulfarculaceae</taxon>
        <taxon>Desulfarculus</taxon>
    </lineage>
</organism>
<sequence>MAAVESKPTSRAIWALAYALAAALLLAAVALAWLRENDRPWQEQIAAINARRGQRLERRLLAMGAPPTLARQRGQALADEPPRVIETRPHVSGRPERCLSCHRGIEQISPSHPVEAVGCVACHGGNGLGLTKQSAHQGLRGRNPSDLGQARASCGQTMAGAACHEGRQEPAANAVTRVERTIMSTMTGVLTSLRVSWGAQGDFTASLATAAVSDPEAPAQSDGQTVAVLRKIDAADPASLDFAGLANDHWRKFCARCHLRASRPDGHSVHGAGCAACHGMRHASGRYLGADAAIADDEPGHAAYHRLLPTPPEENCRRCHNRSGRIGLNYRGWMEDESGRVPWPDGQPRQHLSGGRALRSLLPDIHAEKGLGCIDCHTSREIMGDGRIYQRMRFQTEIRCQTCHGGPGRPPQTGPADGAAAFELRHGPLKDAPTPTGDDFVLGVKGRPLSNARLIGDKVLLRSKTNPGQTHQAAIIAADPRHNLPGHQRLSCQACHSRWTPQCFGCHDLRGQGGQMWDFAADGPRPGVWSERRDVYRFLAPILGVDSRGQITPFTPGCQVSLSVLDQNGQPLPGQWMTRQKGGPAGGTVVSTPLAPHTTRLEVRPCQACHQNPRALGLGDGPMPLDGAGPESLDAPAQSGLNHGWAALTTVDGRPLQDQTHQGARPLNAAEIGRTLAFGRCLPCHFKPHDPVLQDPAKARQRIGPGGDLAAKHRLAEEKALR</sequence>
<dbReference type="KEGG" id="dbr:Deba_1758"/>
<dbReference type="Gene3D" id="1.10.1130.10">
    <property type="entry name" value="Flavocytochrome C3, Chain A"/>
    <property type="match status" value="2"/>
</dbReference>
<dbReference type="GO" id="GO:0016491">
    <property type="term" value="F:oxidoreductase activity"/>
    <property type="evidence" value="ECO:0007669"/>
    <property type="project" value="TreeGrafter"/>
</dbReference>
<dbReference type="InterPro" id="IPR051829">
    <property type="entry name" value="Multiheme_Cytochr_ET"/>
</dbReference>
<keyword evidence="3" id="KW-0472">Membrane</keyword>
<keyword evidence="3" id="KW-1133">Transmembrane helix</keyword>
<evidence type="ECO:0000256" key="1">
    <source>
        <dbReference type="ARBA" id="ARBA00022729"/>
    </source>
</evidence>
<reference evidence="4 5" key="1">
    <citation type="journal article" date="2010" name="Stand. Genomic Sci.">
        <title>Complete genome sequence of Desulfarculus baarsii type strain (2st14).</title>
        <authorList>
            <person name="Sun H."/>
            <person name="Spring S."/>
            <person name="Lapidus A."/>
            <person name="Davenport K."/>
            <person name="Del Rio T.G."/>
            <person name="Tice H."/>
            <person name="Nolan M."/>
            <person name="Copeland A."/>
            <person name="Cheng J.F."/>
            <person name="Lucas S."/>
            <person name="Tapia R."/>
            <person name="Goodwin L."/>
            <person name="Pitluck S."/>
            <person name="Ivanova N."/>
            <person name="Pagani I."/>
            <person name="Mavromatis K."/>
            <person name="Ovchinnikova G."/>
            <person name="Pati A."/>
            <person name="Chen A."/>
            <person name="Palaniappan K."/>
            <person name="Hauser L."/>
            <person name="Chang Y.J."/>
            <person name="Jeffries C.D."/>
            <person name="Detter J.C."/>
            <person name="Han C."/>
            <person name="Rohde M."/>
            <person name="Brambilla E."/>
            <person name="Goker M."/>
            <person name="Woyke T."/>
            <person name="Bristow J."/>
            <person name="Eisen J.A."/>
            <person name="Markowitz V."/>
            <person name="Hugenholtz P."/>
            <person name="Kyrpides N.C."/>
            <person name="Klenk H.P."/>
            <person name="Land M."/>
        </authorList>
    </citation>
    <scope>NUCLEOTIDE SEQUENCE [LARGE SCALE GENOMIC DNA]</scope>
    <source>
        <strain evidence="5">ATCC 33931 / DSM 2075 / LMG 7858 / VKM B-1802 / 2st14</strain>
    </source>
</reference>
<evidence type="ECO:0000256" key="3">
    <source>
        <dbReference type="SAM" id="Phobius"/>
    </source>
</evidence>
<dbReference type="AlphaFoldDB" id="E1QHT2"/>
<feature type="transmembrane region" description="Helical" evidence="3">
    <location>
        <begin position="12"/>
        <end position="34"/>
    </location>
</feature>
<dbReference type="OrthoDB" id="9783375at2"/>
<protein>
    <submittedName>
        <fullName evidence="4">Cytochrome c family protein</fullName>
    </submittedName>
</protein>
<dbReference type="EMBL" id="CP002085">
    <property type="protein sequence ID" value="ADK85125.1"/>
    <property type="molecule type" value="Genomic_DNA"/>
</dbReference>
<gene>
    <name evidence="4" type="ordered locus">Deba_1758</name>
</gene>
<dbReference type="PANTHER" id="PTHR35038">
    <property type="entry name" value="DISSIMILATORY SULFITE REDUCTASE SIRA"/>
    <property type="match status" value="1"/>
</dbReference>
<keyword evidence="5" id="KW-1185">Reference proteome</keyword>
<accession>E1QHT2</accession>
<dbReference type="InterPro" id="IPR036280">
    <property type="entry name" value="Multihaem_cyt_sf"/>
</dbReference>
<dbReference type="RefSeq" id="WP_013258577.1">
    <property type="nucleotide sequence ID" value="NC_014365.1"/>
</dbReference>